<comment type="subcellular location">
    <subcellularLocation>
        <location evidence="1">Cell membrane</location>
        <topology evidence="1">Multi-pass membrane protein</topology>
    </subcellularLocation>
</comment>
<dbReference type="AlphaFoldDB" id="A0A2U1ZVP7"/>
<evidence type="ECO:0000256" key="4">
    <source>
        <dbReference type="ARBA" id="ARBA00022989"/>
    </source>
</evidence>
<feature type="transmembrane region" description="Helical" evidence="7">
    <location>
        <begin position="143"/>
        <end position="163"/>
    </location>
</feature>
<keyword evidence="2" id="KW-1003">Cell membrane</keyword>
<keyword evidence="4 7" id="KW-1133">Transmembrane helix</keyword>
<feature type="transmembrane region" description="Helical" evidence="7">
    <location>
        <begin position="251"/>
        <end position="273"/>
    </location>
</feature>
<gene>
    <name evidence="8" type="ORF">C8046_10820</name>
</gene>
<protein>
    <recommendedName>
        <fullName evidence="10">YihY/virulence factor BrkB family protein</fullName>
    </recommendedName>
</protein>
<organism evidence="8 9">
    <name type="scientific">Serinibacter arcticus</name>
    <dbReference type="NCBI Taxonomy" id="1655435"/>
    <lineage>
        <taxon>Bacteria</taxon>
        <taxon>Bacillati</taxon>
        <taxon>Actinomycetota</taxon>
        <taxon>Actinomycetes</taxon>
        <taxon>Micrococcales</taxon>
        <taxon>Beutenbergiaceae</taxon>
        <taxon>Serinibacter</taxon>
    </lineage>
</organism>
<feature type="region of interest" description="Disordered" evidence="6">
    <location>
        <begin position="411"/>
        <end position="460"/>
    </location>
</feature>
<dbReference type="PANTHER" id="PTHR30213:SF0">
    <property type="entry name" value="UPF0761 MEMBRANE PROTEIN YIHY"/>
    <property type="match status" value="1"/>
</dbReference>
<keyword evidence="5 7" id="KW-0472">Membrane</keyword>
<feature type="transmembrane region" description="Helical" evidence="7">
    <location>
        <begin position="56"/>
        <end position="82"/>
    </location>
</feature>
<feature type="compositionally biased region" description="Low complexity" evidence="6">
    <location>
        <begin position="451"/>
        <end position="460"/>
    </location>
</feature>
<accession>A0A2U1ZVP7</accession>
<evidence type="ECO:0000256" key="2">
    <source>
        <dbReference type="ARBA" id="ARBA00022475"/>
    </source>
</evidence>
<reference evidence="8 9" key="1">
    <citation type="submission" date="2018-03" db="EMBL/GenBank/DDBJ databases">
        <title>Genome assembly of novel Miniimonas species PCH200.</title>
        <authorList>
            <person name="Thakur V."/>
            <person name="Kumar V."/>
            <person name="Singh D."/>
        </authorList>
    </citation>
    <scope>NUCLEOTIDE SEQUENCE [LARGE SCALE GENOMIC DNA]</scope>
    <source>
        <strain evidence="8 9">PCH200</strain>
    </source>
</reference>
<dbReference type="EMBL" id="PYHR01000002">
    <property type="protein sequence ID" value="PWD51065.1"/>
    <property type="molecule type" value="Genomic_DNA"/>
</dbReference>
<evidence type="ECO:0000256" key="7">
    <source>
        <dbReference type="SAM" id="Phobius"/>
    </source>
</evidence>
<evidence type="ECO:0000256" key="1">
    <source>
        <dbReference type="ARBA" id="ARBA00004651"/>
    </source>
</evidence>
<feature type="transmembrane region" description="Helical" evidence="7">
    <location>
        <begin position="211"/>
        <end position="231"/>
    </location>
</feature>
<dbReference type="Proteomes" id="UP000245166">
    <property type="component" value="Unassembled WGS sequence"/>
</dbReference>
<dbReference type="PANTHER" id="PTHR30213">
    <property type="entry name" value="INNER MEMBRANE PROTEIN YHJD"/>
    <property type="match status" value="1"/>
</dbReference>
<dbReference type="OrthoDB" id="3812359at2"/>
<evidence type="ECO:0000256" key="3">
    <source>
        <dbReference type="ARBA" id="ARBA00022692"/>
    </source>
</evidence>
<feature type="transmembrane region" description="Helical" evidence="7">
    <location>
        <begin position="372"/>
        <end position="400"/>
    </location>
</feature>
<evidence type="ECO:0000256" key="5">
    <source>
        <dbReference type="ARBA" id="ARBA00023136"/>
    </source>
</evidence>
<comment type="caution">
    <text evidence="8">The sequence shown here is derived from an EMBL/GenBank/DDBJ whole genome shotgun (WGS) entry which is preliminary data.</text>
</comment>
<evidence type="ECO:0000313" key="9">
    <source>
        <dbReference type="Proteomes" id="UP000245166"/>
    </source>
</evidence>
<evidence type="ECO:0008006" key="10">
    <source>
        <dbReference type="Google" id="ProtNLM"/>
    </source>
</evidence>
<dbReference type="Pfam" id="PF03631">
    <property type="entry name" value="Virul_fac_BrkB"/>
    <property type="match status" value="1"/>
</dbReference>
<dbReference type="RefSeq" id="WP_109229446.1">
    <property type="nucleotide sequence ID" value="NZ_PYHR01000002.1"/>
</dbReference>
<proteinExistence type="predicted"/>
<keyword evidence="9" id="KW-1185">Reference proteome</keyword>
<dbReference type="GO" id="GO:0005886">
    <property type="term" value="C:plasma membrane"/>
    <property type="evidence" value="ECO:0007669"/>
    <property type="project" value="UniProtKB-SubCell"/>
</dbReference>
<dbReference type="InterPro" id="IPR017039">
    <property type="entry name" value="Virul_fac_BrkB"/>
</dbReference>
<feature type="transmembrane region" description="Helical" evidence="7">
    <location>
        <begin position="331"/>
        <end position="352"/>
    </location>
</feature>
<feature type="transmembrane region" description="Helical" evidence="7">
    <location>
        <begin position="299"/>
        <end position="319"/>
    </location>
</feature>
<name>A0A2U1ZVP7_9MICO</name>
<keyword evidence="3 7" id="KW-0812">Transmembrane</keyword>
<sequence length="460" mass="48297">MLVTVVLVGLAVAVLARRVPWVRRRMPPPASTLLTAVAGAAAATVTAEVMTDGPRWAVAGGLTVAASAVLIALAGLVVGQVVDPVRRRRDARPDSPSIRDRAAARADAVEWRVRDVNPVAVVVRGVLRAGDVRVTGLAAEMSYYALISIVPITTALGSNLGLLRPILGDGQVEEIRASIVDALTSIFAQQVAADVLAPLVDGLLDERRTGFAVGALVVTLYLASRVFRAAVRALDDAYGAATRRNIVSQYLLGLLFTLGALVTMVTVSLLVVVGPLLGNGGQIAEALGLGDAFRVAWEWLRWPAAFLVGLAFLTLLYRYAPNVETTWRRCLPGAVLGSVGLLLVSAGFLVYVRFAAPSSLEQDAGNAVVVQAAAQMLSLVLAAVLWLWLGSIVVLLGGILNAELDLERAAEQEAGRTSEREDDGEAPSVPTPAVALDTPDQVDGEGRRTSETSATRAATE</sequence>
<evidence type="ECO:0000313" key="8">
    <source>
        <dbReference type="EMBL" id="PWD51065.1"/>
    </source>
</evidence>
<evidence type="ECO:0000256" key="6">
    <source>
        <dbReference type="SAM" id="MobiDB-lite"/>
    </source>
</evidence>